<protein>
    <submittedName>
        <fullName evidence="2">Uncharacterized protein</fullName>
    </submittedName>
</protein>
<accession>A0A5B7J1H3</accession>
<evidence type="ECO:0000313" key="3">
    <source>
        <dbReference type="Proteomes" id="UP000324222"/>
    </source>
</evidence>
<dbReference type="EMBL" id="VSRR010077549">
    <property type="protein sequence ID" value="MPC88353.1"/>
    <property type="molecule type" value="Genomic_DNA"/>
</dbReference>
<organism evidence="2 3">
    <name type="scientific">Portunus trituberculatus</name>
    <name type="common">Swimming crab</name>
    <name type="synonym">Neptunus trituberculatus</name>
    <dbReference type="NCBI Taxonomy" id="210409"/>
    <lineage>
        <taxon>Eukaryota</taxon>
        <taxon>Metazoa</taxon>
        <taxon>Ecdysozoa</taxon>
        <taxon>Arthropoda</taxon>
        <taxon>Crustacea</taxon>
        <taxon>Multicrustacea</taxon>
        <taxon>Malacostraca</taxon>
        <taxon>Eumalacostraca</taxon>
        <taxon>Eucarida</taxon>
        <taxon>Decapoda</taxon>
        <taxon>Pleocyemata</taxon>
        <taxon>Brachyura</taxon>
        <taxon>Eubrachyura</taxon>
        <taxon>Portunoidea</taxon>
        <taxon>Portunidae</taxon>
        <taxon>Portuninae</taxon>
        <taxon>Portunus</taxon>
    </lineage>
</organism>
<keyword evidence="3" id="KW-1185">Reference proteome</keyword>
<evidence type="ECO:0000313" key="2">
    <source>
        <dbReference type="EMBL" id="MPC88353.1"/>
    </source>
</evidence>
<evidence type="ECO:0000256" key="1">
    <source>
        <dbReference type="SAM" id="MobiDB-lite"/>
    </source>
</evidence>
<dbReference type="AlphaFoldDB" id="A0A5B7J1H3"/>
<gene>
    <name evidence="2" type="ORF">E2C01_083254</name>
</gene>
<dbReference type="Proteomes" id="UP000324222">
    <property type="component" value="Unassembled WGS sequence"/>
</dbReference>
<feature type="region of interest" description="Disordered" evidence="1">
    <location>
        <begin position="60"/>
        <end position="80"/>
    </location>
</feature>
<feature type="compositionally biased region" description="Basic and acidic residues" evidence="1">
    <location>
        <begin position="64"/>
        <end position="74"/>
    </location>
</feature>
<sequence>MTSSDDKLAWRTCMASSGGHYRVNIPVSLFTTTNKTLRTRNKRRLSGEHDLCKHFNITAGISESRPRMQPDKGGELSSSL</sequence>
<name>A0A5B7J1H3_PORTR</name>
<proteinExistence type="predicted"/>
<comment type="caution">
    <text evidence="2">The sequence shown here is derived from an EMBL/GenBank/DDBJ whole genome shotgun (WGS) entry which is preliminary data.</text>
</comment>
<reference evidence="2 3" key="1">
    <citation type="submission" date="2019-05" db="EMBL/GenBank/DDBJ databases">
        <title>Another draft genome of Portunus trituberculatus and its Hox gene families provides insights of decapod evolution.</title>
        <authorList>
            <person name="Jeong J.-H."/>
            <person name="Song I."/>
            <person name="Kim S."/>
            <person name="Choi T."/>
            <person name="Kim D."/>
            <person name="Ryu S."/>
            <person name="Kim W."/>
        </authorList>
    </citation>
    <scope>NUCLEOTIDE SEQUENCE [LARGE SCALE GENOMIC DNA]</scope>
    <source>
        <tissue evidence="2">Muscle</tissue>
    </source>
</reference>